<gene>
    <name evidence="8" type="ORF">SmJEL517_g01891</name>
</gene>
<evidence type="ECO:0000256" key="2">
    <source>
        <dbReference type="ARBA" id="ARBA00005577"/>
    </source>
</evidence>
<dbReference type="Proteomes" id="UP000319731">
    <property type="component" value="Unassembled WGS sequence"/>
</dbReference>
<keyword evidence="4" id="KW-0914">Notch signaling pathway</keyword>
<comment type="subcellular location">
    <subcellularLocation>
        <location evidence="1">Membrane</location>
        <topology evidence="1">Multi-pass membrane protein</topology>
    </subcellularLocation>
</comment>
<dbReference type="GeneID" id="42003116"/>
<evidence type="ECO:0000256" key="7">
    <source>
        <dbReference type="SAM" id="Phobius"/>
    </source>
</evidence>
<accession>A0A507CCZ4</accession>
<evidence type="ECO:0000256" key="6">
    <source>
        <dbReference type="ARBA" id="ARBA00023136"/>
    </source>
</evidence>
<feature type="transmembrane region" description="Helical" evidence="7">
    <location>
        <begin position="146"/>
        <end position="164"/>
    </location>
</feature>
<dbReference type="STRING" id="1806994.A0A507CCZ4"/>
<feature type="transmembrane region" description="Helical" evidence="7">
    <location>
        <begin position="32"/>
        <end position="55"/>
    </location>
</feature>
<feature type="transmembrane region" description="Helical" evidence="7">
    <location>
        <begin position="61"/>
        <end position="83"/>
    </location>
</feature>
<keyword evidence="5 7" id="KW-1133">Transmembrane helix</keyword>
<dbReference type="GO" id="GO:0016485">
    <property type="term" value="P:protein processing"/>
    <property type="evidence" value="ECO:0007669"/>
    <property type="project" value="InterPro"/>
</dbReference>
<evidence type="ECO:0000313" key="8">
    <source>
        <dbReference type="EMBL" id="TPX35794.1"/>
    </source>
</evidence>
<comment type="similarity">
    <text evidence="2">Belongs to the APH-1 family.</text>
</comment>
<name>A0A507CCZ4_9FUNG</name>
<dbReference type="InterPro" id="IPR009294">
    <property type="entry name" value="Aph-1"/>
</dbReference>
<keyword evidence="6 7" id="KW-0472">Membrane</keyword>
<dbReference type="RefSeq" id="XP_031026226.1">
    <property type="nucleotide sequence ID" value="XM_031167819.1"/>
</dbReference>
<feature type="transmembrane region" description="Helical" evidence="7">
    <location>
        <begin position="176"/>
        <end position="195"/>
    </location>
</feature>
<dbReference type="GO" id="GO:0016020">
    <property type="term" value="C:membrane"/>
    <property type="evidence" value="ECO:0007669"/>
    <property type="project" value="UniProtKB-SubCell"/>
</dbReference>
<dbReference type="OrthoDB" id="6507463at2759"/>
<reference evidence="8 9" key="1">
    <citation type="journal article" date="2019" name="Sci. Rep.">
        <title>Comparative genomics of chytrid fungi reveal insights into the obligate biotrophic and pathogenic lifestyle of Synchytrium endobioticum.</title>
        <authorList>
            <person name="van de Vossenberg B.T.L.H."/>
            <person name="Warris S."/>
            <person name="Nguyen H.D.T."/>
            <person name="van Gent-Pelzer M.P.E."/>
            <person name="Joly D.L."/>
            <person name="van de Geest H.C."/>
            <person name="Bonants P.J.M."/>
            <person name="Smith D.S."/>
            <person name="Levesque C.A."/>
            <person name="van der Lee T.A.J."/>
        </authorList>
    </citation>
    <scope>NUCLEOTIDE SEQUENCE [LARGE SCALE GENOMIC DNA]</scope>
    <source>
        <strain evidence="8 9">JEL517</strain>
    </source>
</reference>
<dbReference type="AlphaFoldDB" id="A0A507CCZ4"/>
<feature type="transmembrane region" description="Helical" evidence="7">
    <location>
        <begin position="201"/>
        <end position="224"/>
    </location>
</feature>
<proteinExistence type="inferred from homology"/>
<organism evidence="8 9">
    <name type="scientific">Synchytrium microbalum</name>
    <dbReference type="NCBI Taxonomy" id="1806994"/>
    <lineage>
        <taxon>Eukaryota</taxon>
        <taxon>Fungi</taxon>
        <taxon>Fungi incertae sedis</taxon>
        <taxon>Chytridiomycota</taxon>
        <taxon>Chytridiomycota incertae sedis</taxon>
        <taxon>Chytridiomycetes</taxon>
        <taxon>Synchytriales</taxon>
        <taxon>Synchytriaceae</taxon>
        <taxon>Synchytrium</taxon>
    </lineage>
</organism>
<feature type="transmembrane region" description="Helical" evidence="7">
    <location>
        <begin position="6"/>
        <end position="25"/>
    </location>
</feature>
<dbReference type="PANTHER" id="PTHR12889">
    <property type="entry name" value="GAMMA-SECRETASE SUBUNIT APH-1"/>
    <property type="match status" value="1"/>
</dbReference>
<dbReference type="EMBL" id="QEAO01000007">
    <property type="protein sequence ID" value="TPX35794.1"/>
    <property type="molecule type" value="Genomic_DNA"/>
</dbReference>
<evidence type="ECO:0000313" key="9">
    <source>
        <dbReference type="Proteomes" id="UP000319731"/>
    </source>
</evidence>
<keyword evidence="9" id="KW-1185">Reference proteome</keyword>
<keyword evidence="3 7" id="KW-0812">Transmembrane</keyword>
<protein>
    <recommendedName>
        <fullName evidence="10">Gamma-secretase subunit Aph-1</fullName>
    </recommendedName>
</protein>
<comment type="caution">
    <text evidence="8">The sequence shown here is derived from an EMBL/GenBank/DDBJ whole genome shotgun (WGS) entry which is preliminary data.</text>
</comment>
<dbReference type="Pfam" id="PF06105">
    <property type="entry name" value="Aph-1"/>
    <property type="match status" value="1"/>
</dbReference>
<evidence type="ECO:0000256" key="4">
    <source>
        <dbReference type="ARBA" id="ARBA00022976"/>
    </source>
</evidence>
<evidence type="ECO:0000256" key="1">
    <source>
        <dbReference type="ARBA" id="ARBA00004141"/>
    </source>
</evidence>
<feature type="transmembrane region" description="Helical" evidence="7">
    <location>
        <begin position="104"/>
        <end position="126"/>
    </location>
</feature>
<evidence type="ECO:0008006" key="10">
    <source>
        <dbReference type="Google" id="ProtNLM"/>
    </source>
</evidence>
<evidence type="ECO:0000256" key="3">
    <source>
        <dbReference type="ARBA" id="ARBA00022692"/>
    </source>
</evidence>
<sequence length="237" mass="26220">MTLATFFGCLLTAYGPGLSIFFVHVAKKSQLVLLTISAAFFWLVGILIASIIWYIAPTAPIYVTIFLAVFFQELFRWLFFLLLSRAEQGLKLVSESANPRYDRIDYSFVCGLGFGLMSGMILYVTQLVESAGPGILPCKSCPSVDVFFISALTTSLFILLHVFWNMVAFQGFFRGSYWPAAYAFVTHLCASYGTLLIPSSVSYGCVYSMLISLAILVVTGIMALRPVFAAIKSIHRD</sequence>
<evidence type="ECO:0000256" key="5">
    <source>
        <dbReference type="ARBA" id="ARBA00022989"/>
    </source>
</evidence>